<dbReference type="OrthoDB" id="7628974at2"/>
<dbReference type="PANTHER" id="PTHR47691:SF3">
    <property type="entry name" value="HTH-TYPE TRANSCRIPTIONAL REGULATOR RV0890C-RELATED"/>
    <property type="match status" value="1"/>
</dbReference>
<dbReference type="SUPFAM" id="SSF47413">
    <property type="entry name" value="lambda repressor-like DNA-binding domains"/>
    <property type="match status" value="1"/>
</dbReference>
<sequence>MTGRWPDIDRALTGKREGRLPTEEPGDVSPPGHRGCVDGAATTLGALVRAWRERALLTQEELAERAGLNVRTVRRVESGSVRRPRLGSVRSLADALGLGRAETETLAAAATGTSRQVIGVRAVPPSYDRTARSGPPGAPPRQLPADVAGFTGREEALRRLDALLRIEPGDGTGPTTIAAIVGPAGVGKTALAVYWAHRAAHRFPDGQLHVDLRGFDPGEALRPAEALRGLLTALGVPPGCLPASTDERAALFRSRSAGRRMLVLLDNARDADQVRPLLPGAGTCAVLVTSRTQLSGLIATEGAHPIVVDALTSAEARQMLARRLGAHRTAAEPEAVAEIVEHCARLPLALAVVAARAALRPGFPLIRFAIELRETRGGLDALSGGDARADLRRAFSWSTRALSPSAARLFRLLATHPGPELSTVAVASLAALPRDEVRVPLAELADAHLVVEHAPDRYTCHDLLRAHAAEIARALPVDRSGVHERPVLTAEGQ</sequence>
<reference evidence="3 4" key="1">
    <citation type="submission" date="2019-07" db="EMBL/GenBank/DDBJ databases">
        <title>R&amp;d 2014.</title>
        <authorList>
            <person name="Klenk H.-P."/>
        </authorList>
    </citation>
    <scope>NUCLEOTIDE SEQUENCE [LARGE SCALE GENOMIC DNA]</scope>
    <source>
        <strain evidence="3 4">DSM 43912</strain>
    </source>
</reference>
<evidence type="ECO:0000313" key="3">
    <source>
        <dbReference type="EMBL" id="TWJ28738.1"/>
    </source>
</evidence>
<proteinExistence type="predicted"/>
<accession>A0A562WEY4</accession>
<feature type="region of interest" description="Disordered" evidence="1">
    <location>
        <begin position="126"/>
        <end position="146"/>
    </location>
</feature>
<comment type="caution">
    <text evidence="3">The sequence shown here is derived from an EMBL/GenBank/DDBJ whole genome shotgun (WGS) entry which is preliminary data.</text>
</comment>
<dbReference type="Proteomes" id="UP000319728">
    <property type="component" value="Unassembled WGS sequence"/>
</dbReference>
<dbReference type="Pfam" id="PF13560">
    <property type="entry name" value="HTH_31"/>
    <property type="match status" value="1"/>
</dbReference>
<feature type="domain" description="HTH cro/C1-type" evidence="2">
    <location>
        <begin position="48"/>
        <end position="106"/>
    </location>
</feature>
<dbReference type="Gene3D" id="1.10.260.40">
    <property type="entry name" value="lambda repressor-like DNA-binding domains"/>
    <property type="match status" value="1"/>
</dbReference>
<feature type="compositionally biased region" description="Basic and acidic residues" evidence="1">
    <location>
        <begin position="1"/>
        <end position="22"/>
    </location>
</feature>
<dbReference type="GO" id="GO:0003677">
    <property type="term" value="F:DNA binding"/>
    <property type="evidence" value="ECO:0007669"/>
    <property type="project" value="InterPro"/>
</dbReference>
<dbReference type="EMBL" id="VLLP01000001">
    <property type="protein sequence ID" value="TWJ28738.1"/>
    <property type="molecule type" value="Genomic_DNA"/>
</dbReference>
<dbReference type="PROSITE" id="PS50943">
    <property type="entry name" value="HTH_CROC1"/>
    <property type="match status" value="1"/>
</dbReference>
<protein>
    <submittedName>
        <fullName evidence="3">NB-ARC domain-containing protein</fullName>
    </submittedName>
</protein>
<dbReference type="Gene3D" id="3.40.50.300">
    <property type="entry name" value="P-loop containing nucleotide triphosphate hydrolases"/>
    <property type="match status" value="1"/>
</dbReference>
<evidence type="ECO:0000259" key="2">
    <source>
        <dbReference type="PROSITE" id="PS50943"/>
    </source>
</evidence>
<evidence type="ECO:0000313" key="4">
    <source>
        <dbReference type="Proteomes" id="UP000319728"/>
    </source>
</evidence>
<gene>
    <name evidence="3" type="ORF">JD81_02243</name>
</gene>
<dbReference type="SUPFAM" id="SSF52540">
    <property type="entry name" value="P-loop containing nucleoside triphosphate hydrolases"/>
    <property type="match status" value="1"/>
</dbReference>
<dbReference type="InterPro" id="IPR027417">
    <property type="entry name" value="P-loop_NTPase"/>
</dbReference>
<dbReference type="PRINTS" id="PR00364">
    <property type="entry name" value="DISEASERSIST"/>
</dbReference>
<dbReference type="InterPro" id="IPR001387">
    <property type="entry name" value="Cro/C1-type_HTH"/>
</dbReference>
<dbReference type="InterPro" id="IPR010982">
    <property type="entry name" value="Lambda_DNA-bd_dom_sf"/>
</dbReference>
<dbReference type="GO" id="GO:0043531">
    <property type="term" value="F:ADP binding"/>
    <property type="evidence" value="ECO:0007669"/>
    <property type="project" value="InterPro"/>
</dbReference>
<dbReference type="PANTHER" id="PTHR47691">
    <property type="entry name" value="REGULATOR-RELATED"/>
    <property type="match status" value="1"/>
</dbReference>
<evidence type="ECO:0000256" key="1">
    <source>
        <dbReference type="SAM" id="MobiDB-lite"/>
    </source>
</evidence>
<dbReference type="AlphaFoldDB" id="A0A562WEY4"/>
<feature type="region of interest" description="Disordered" evidence="1">
    <location>
        <begin position="1"/>
        <end position="34"/>
    </location>
</feature>
<dbReference type="SMART" id="SM00530">
    <property type="entry name" value="HTH_XRE"/>
    <property type="match status" value="1"/>
</dbReference>
<organism evidence="3 4">
    <name type="scientific">Micromonospora sagamiensis</name>
    <dbReference type="NCBI Taxonomy" id="47875"/>
    <lineage>
        <taxon>Bacteria</taxon>
        <taxon>Bacillati</taxon>
        <taxon>Actinomycetota</taxon>
        <taxon>Actinomycetes</taxon>
        <taxon>Micromonosporales</taxon>
        <taxon>Micromonosporaceae</taxon>
        <taxon>Micromonospora</taxon>
    </lineage>
</organism>
<dbReference type="CDD" id="cd00093">
    <property type="entry name" value="HTH_XRE"/>
    <property type="match status" value="1"/>
</dbReference>
<name>A0A562WEY4_9ACTN</name>
<keyword evidence="4" id="KW-1185">Reference proteome</keyword>